<feature type="non-terminal residue" evidence="2">
    <location>
        <position position="72"/>
    </location>
</feature>
<evidence type="ECO:0000313" key="2">
    <source>
        <dbReference type="EMBL" id="KFM79172.1"/>
    </source>
</evidence>
<keyword evidence="1" id="KW-1133">Transmembrane helix</keyword>
<name>A0A087UP83_STEMI</name>
<keyword evidence="1" id="KW-0812">Transmembrane</keyword>
<evidence type="ECO:0000313" key="3">
    <source>
        <dbReference type="Proteomes" id="UP000054359"/>
    </source>
</evidence>
<feature type="transmembrane region" description="Helical" evidence="1">
    <location>
        <begin position="54"/>
        <end position="71"/>
    </location>
</feature>
<evidence type="ECO:0000256" key="1">
    <source>
        <dbReference type="SAM" id="Phobius"/>
    </source>
</evidence>
<keyword evidence="3" id="KW-1185">Reference proteome</keyword>
<organism evidence="2 3">
    <name type="scientific">Stegodyphus mimosarum</name>
    <name type="common">African social velvet spider</name>
    <dbReference type="NCBI Taxonomy" id="407821"/>
    <lineage>
        <taxon>Eukaryota</taxon>
        <taxon>Metazoa</taxon>
        <taxon>Ecdysozoa</taxon>
        <taxon>Arthropoda</taxon>
        <taxon>Chelicerata</taxon>
        <taxon>Arachnida</taxon>
        <taxon>Araneae</taxon>
        <taxon>Araneomorphae</taxon>
        <taxon>Entelegynae</taxon>
        <taxon>Eresoidea</taxon>
        <taxon>Eresidae</taxon>
        <taxon>Stegodyphus</taxon>
    </lineage>
</organism>
<proteinExistence type="predicted"/>
<gene>
    <name evidence="2" type="ORF">X975_25911</name>
</gene>
<dbReference type="EMBL" id="KK120839">
    <property type="protein sequence ID" value="KFM79172.1"/>
    <property type="molecule type" value="Genomic_DNA"/>
</dbReference>
<keyword evidence="1" id="KW-0472">Membrane</keyword>
<reference evidence="2 3" key="1">
    <citation type="submission" date="2013-11" db="EMBL/GenBank/DDBJ databases">
        <title>Genome sequencing of Stegodyphus mimosarum.</title>
        <authorList>
            <person name="Bechsgaard J."/>
        </authorList>
    </citation>
    <scope>NUCLEOTIDE SEQUENCE [LARGE SCALE GENOMIC DNA]</scope>
</reference>
<protein>
    <submittedName>
        <fullName evidence="2">Uncharacterized protein</fullName>
    </submittedName>
</protein>
<sequence>MVAELQMKKQLVQSLPNIDPLQFEHLLLIYQECKEMTIGTLTDVGYFFLHLQKIMSLILKCLPYLLILLSWN</sequence>
<dbReference type="Proteomes" id="UP000054359">
    <property type="component" value="Unassembled WGS sequence"/>
</dbReference>
<dbReference type="AlphaFoldDB" id="A0A087UP83"/>
<accession>A0A087UP83</accession>